<evidence type="ECO:0000256" key="6">
    <source>
        <dbReference type="ARBA" id="ARBA00022989"/>
    </source>
</evidence>
<evidence type="ECO:0000256" key="1">
    <source>
        <dbReference type="ARBA" id="ARBA00004141"/>
    </source>
</evidence>
<dbReference type="RefSeq" id="WP_212919169.1">
    <property type="nucleotide sequence ID" value="NZ_BORP01000001.1"/>
</dbReference>
<dbReference type="GO" id="GO:0016020">
    <property type="term" value="C:membrane"/>
    <property type="evidence" value="ECO:0007669"/>
    <property type="project" value="UniProtKB-SubCell"/>
</dbReference>
<feature type="transmembrane region" description="Helical" evidence="8">
    <location>
        <begin position="308"/>
        <end position="328"/>
    </location>
</feature>
<organism evidence="9 10">
    <name type="scientific">Ornithinibacillus bavariensis</name>
    <dbReference type="NCBI Taxonomy" id="545502"/>
    <lineage>
        <taxon>Bacteria</taxon>
        <taxon>Bacillati</taxon>
        <taxon>Bacillota</taxon>
        <taxon>Bacilli</taxon>
        <taxon>Bacillales</taxon>
        <taxon>Bacillaceae</taxon>
        <taxon>Ornithinibacillus</taxon>
    </lineage>
</organism>
<feature type="transmembrane region" description="Helical" evidence="8">
    <location>
        <begin position="224"/>
        <end position="245"/>
    </location>
</feature>
<keyword evidence="10" id="KW-1185">Reference proteome</keyword>
<feature type="transmembrane region" description="Helical" evidence="8">
    <location>
        <begin position="274"/>
        <end position="296"/>
    </location>
</feature>
<comment type="subcellular location">
    <subcellularLocation>
        <location evidence="1">Membrane</location>
        <topology evidence="1">Multi-pass membrane protein</topology>
    </subcellularLocation>
</comment>
<dbReference type="NCBIfam" id="TIGR00912">
    <property type="entry name" value="2A0309"/>
    <property type="match status" value="1"/>
</dbReference>
<feature type="transmembrane region" description="Helical" evidence="8">
    <location>
        <begin position="15"/>
        <end position="34"/>
    </location>
</feature>
<dbReference type="PANTHER" id="PTHR34975:SF2">
    <property type="entry name" value="SPORE GERMINATION PROTEIN A2"/>
    <property type="match status" value="1"/>
</dbReference>
<protein>
    <submittedName>
        <fullName evidence="9">Germination protein GerHB</fullName>
    </submittedName>
</protein>
<feature type="transmembrane region" description="Helical" evidence="8">
    <location>
        <begin position="87"/>
        <end position="111"/>
    </location>
</feature>
<dbReference type="GO" id="GO:0009847">
    <property type="term" value="P:spore germination"/>
    <property type="evidence" value="ECO:0007669"/>
    <property type="project" value="InterPro"/>
</dbReference>
<evidence type="ECO:0000256" key="8">
    <source>
        <dbReference type="SAM" id="Phobius"/>
    </source>
</evidence>
<feature type="transmembrane region" description="Helical" evidence="8">
    <location>
        <begin position="46"/>
        <end position="67"/>
    </location>
</feature>
<accession>A0A919X7N9</accession>
<name>A0A919X7N9_9BACI</name>
<feature type="transmembrane region" description="Helical" evidence="8">
    <location>
        <begin position="340"/>
        <end position="358"/>
    </location>
</feature>
<dbReference type="AlphaFoldDB" id="A0A919X7N9"/>
<evidence type="ECO:0000256" key="5">
    <source>
        <dbReference type="ARBA" id="ARBA00022692"/>
    </source>
</evidence>
<keyword evidence="3" id="KW-0813">Transport</keyword>
<evidence type="ECO:0000256" key="3">
    <source>
        <dbReference type="ARBA" id="ARBA00022448"/>
    </source>
</evidence>
<sequence>MNINVSIKPGNRIRAFYLFFIIFDIQMGVGVIGVPRFIYMEAGRDSWIAILIAYLYIALVIYVMFVILKKYENTDLFGIHADIFGTWIGKLISTIFIIHFGTSFLSILLTYTEVVQLFAYHELPNFAIAFLIMLLVLYAVFGGIRVVVGLSLLLFISTFWLYFILYDPIMRMDWHNFLPMFQTSIPELLKGAKETSYTLVGFEILMIIYPFIANKNKAKLPAFLGLTLSIFTVLLVTTISIGYFAAEGLKHIDWALLILFKSASLTFLERLDYIVVMVWLMVILPNLVFLLWAISYGVKRVYKVPEKITIWVLAIFYLTIVNFFHYDYQIGKLTDLIARYSFWLIYVYPFILLIFVLIKKRKRRQGSEEA</sequence>
<proteinExistence type="inferred from homology"/>
<keyword evidence="5 8" id="KW-0812">Transmembrane</keyword>
<comment type="similarity">
    <text evidence="2">Belongs to the amino acid-polyamine-organocation (APC) superfamily. Spore germination protein (SGP) (TC 2.A.3.9) family.</text>
</comment>
<gene>
    <name evidence="9" type="ORF">J43TS3_02490</name>
</gene>
<dbReference type="InterPro" id="IPR004761">
    <property type="entry name" value="Spore_GerAB"/>
</dbReference>
<feature type="transmembrane region" description="Helical" evidence="8">
    <location>
        <begin position="123"/>
        <end position="141"/>
    </location>
</feature>
<keyword evidence="6 8" id="KW-1133">Transmembrane helix</keyword>
<dbReference type="Pfam" id="PF03845">
    <property type="entry name" value="Spore_permease"/>
    <property type="match status" value="1"/>
</dbReference>
<evidence type="ECO:0000313" key="10">
    <source>
        <dbReference type="Proteomes" id="UP000676917"/>
    </source>
</evidence>
<keyword evidence="7 8" id="KW-0472">Membrane</keyword>
<reference evidence="9" key="1">
    <citation type="submission" date="2021-03" db="EMBL/GenBank/DDBJ databases">
        <title>Antimicrobial resistance genes in bacteria isolated from Japanese honey, and their potential for conferring macrolide and lincosamide resistance in the American foulbrood pathogen Paenibacillus larvae.</title>
        <authorList>
            <person name="Okamoto M."/>
            <person name="Kumagai M."/>
            <person name="Kanamori H."/>
            <person name="Takamatsu D."/>
        </authorList>
    </citation>
    <scope>NUCLEOTIDE SEQUENCE</scope>
    <source>
        <strain evidence="9">J43TS3</strain>
    </source>
</reference>
<feature type="transmembrane region" description="Helical" evidence="8">
    <location>
        <begin position="147"/>
        <end position="165"/>
    </location>
</feature>
<dbReference type="PANTHER" id="PTHR34975">
    <property type="entry name" value="SPORE GERMINATION PROTEIN A2"/>
    <property type="match status" value="1"/>
</dbReference>
<dbReference type="Proteomes" id="UP000676917">
    <property type="component" value="Unassembled WGS sequence"/>
</dbReference>
<dbReference type="EMBL" id="BORP01000001">
    <property type="protein sequence ID" value="GIO25638.1"/>
    <property type="molecule type" value="Genomic_DNA"/>
</dbReference>
<evidence type="ECO:0000256" key="2">
    <source>
        <dbReference type="ARBA" id="ARBA00007998"/>
    </source>
</evidence>
<evidence type="ECO:0000313" key="9">
    <source>
        <dbReference type="EMBL" id="GIO25638.1"/>
    </source>
</evidence>
<comment type="caution">
    <text evidence="9">The sequence shown here is derived from an EMBL/GenBank/DDBJ whole genome shotgun (WGS) entry which is preliminary data.</text>
</comment>
<keyword evidence="4" id="KW-0309">Germination</keyword>
<evidence type="ECO:0000256" key="7">
    <source>
        <dbReference type="ARBA" id="ARBA00023136"/>
    </source>
</evidence>
<evidence type="ECO:0000256" key="4">
    <source>
        <dbReference type="ARBA" id="ARBA00022544"/>
    </source>
</evidence>